<feature type="signal peptide" evidence="2">
    <location>
        <begin position="1"/>
        <end position="18"/>
    </location>
</feature>
<dbReference type="EMBL" id="CP018076">
    <property type="protein sequence ID" value="APE43099.1"/>
    <property type="molecule type" value="Genomic_DNA"/>
</dbReference>
<evidence type="ECO:0000313" key="4">
    <source>
        <dbReference type="Proteomes" id="UP000181897"/>
    </source>
</evidence>
<gene>
    <name evidence="3" type="ORF">BOO69_06485</name>
</gene>
<protein>
    <recommendedName>
        <fullName evidence="5">D-galactarate dehydratase</fullName>
    </recommendedName>
</protein>
<dbReference type="PROSITE" id="PS51257">
    <property type="entry name" value="PROKAR_LIPOPROTEIN"/>
    <property type="match status" value="1"/>
</dbReference>
<reference evidence="3 4" key="1">
    <citation type="submission" date="2016-11" db="EMBL/GenBank/DDBJ databases">
        <title>Complete genome sequence of Sulfitobacter sp. AM1-D1, a toxic bacteria associated with marine dinoflagellate Alexandrium minutum in East China Sea.</title>
        <authorList>
            <person name="Yang Q."/>
            <person name="Zhang X."/>
            <person name="Tian X."/>
        </authorList>
    </citation>
    <scope>NUCLEOTIDE SEQUENCE [LARGE SCALE GENOMIC DNA]</scope>
    <source>
        <strain evidence="3 4">AM1-D1</strain>
    </source>
</reference>
<dbReference type="RefSeq" id="WP_071971367.1">
    <property type="nucleotide sequence ID" value="NZ_CP018076.1"/>
</dbReference>
<feature type="region of interest" description="Disordered" evidence="1">
    <location>
        <begin position="26"/>
        <end position="93"/>
    </location>
</feature>
<name>A0A1J0WFK6_9RHOB</name>
<proteinExistence type="predicted"/>
<keyword evidence="2" id="KW-0732">Signal</keyword>
<dbReference type="AlphaFoldDB" id="A0A1J0WFK6"/>
<accession>A0A1J0WFK6</accession>
<evidence type="ECO:0008006" key="5">
    <source>
        <dbReference type="Google" id="ProtNLM"/>
    </source>
</evidence>
<evidence type="ECO:0000256" key="1">
    <source>
        <dbReference type="SAM" id="MobiDB-lite"/>
    </source>
</evidence>
<evidence type="ECO:0000313" key="3">
    <source>
        <dbReference type="EMBL" id="APE43099.1"/>
    </source>
</evidence>
<organism evidence="3 4">
    <name type="scientific">Sulfitobacter alexandrii</name>
    <dbReference type="NCBI Taxonomy" id="1917485"/>
    <lineage>
        <taxon>Bacteria</taxon>
        <taxon>Pseudomonadati</taxon>
        <taxon>Pseudomonadota</taxon>
        <taxon>Alphaproteobacteria</taxon>
        <taxon>Rhodobacterales</taxon>
        <taxon>Roseobacteraceae</taxon>
        <taxon>Sulfitobacter</taxon>
    </lineage>
</organism>
<keyword evidence="4" id="KW-1185">Reference proteome</keyword>
<evidence type="ECO:0000256" key="2">
    <source>
        <dbReference type="SAM" id="SignalP"/>
    </source>
</evidence>
<dbReference type="STRING" id="1917485.BOO69_06485"/>
<feature type="chain" id="PRO_5009616844" description="D-galactarate dehydratase" evidence="2">
    <location>
        <begin position="19"/>
        <end position="175"/>
    </location>
</feature>
<dbReference type="Proteomes" id="UP000181897">
    <property type="component" value="Chromosome"/>
</dbReference>
<dbReference type="KEGG" id="suam:BOO69_06485"/>
<sequence length="175" mass="17222">MKRTLVLIALVSGVSGCAAVSERFGLGGGSGTTDQTTPADPFVSAPETVETSALDPATAAPPPPASARSAESLDTTTPEQRAAAAAPAAEGSRALGTTVASLGDPTQPGLWLKTPLVGTESQGRVTNPATGKSSAVTLIPRGGEATGGSQMSLAALRLIGASLTDLTEVEVALEG</sequence>